<comment type="caution">
    <text evidence="1">The sequence shown here is derived from an EMBL/GenBank/DDBJ whole genome shotgun (WGS) entry which is preliminary data.</text>
</comment>
<proteinExistence type="predicted"/>
<dbReference type="EMBL" id="BIFH01000047">
    <property type="protein sequence ID" value="GCE01272.1"/>
    <property type="molecule type" value="Genomic_DNA"/>
</dbReference>
<evidence type="ECO:0000313" key="2">
    <source>
        <dbReference type="Proteomes" id="UP000286931"/>
    </source>
</evidence>
<evidence type="ECO:0000313" key="1">
    <source>
        <dbReference type="EMBL" id="GCE01272.1"/>
    </source>
</evidence>
<protein>
    <submittedName>
        <fullName evidence="1">Uncharacterized protein</fullName>
    </submittedName>
</protein>
<gene>
    <name evidence="1" type="ORF">EHYA_09036</name>
</gene>
<accession>A0A401Z325</accession>
<dbReference type="RefSeq" id="WP_246127291.1">
    <property type="nucleotide sequence ID" value="NZ_BIFH01000047.1"/>
</dbReference>
<sequence length="101" mass="11116">MTHPEFERATESLAIGPRRHDLLDTYLRWTNDPMVMRGNGRFEPEEREALRLPIGTATSSIEHPIAAAEFFIGLGEEGRGRGLAAPAAAVRCGPAVEWTKS</sequence>
<keyword evidence="2" id="KW-1185">Reference proteome</keyword>
<dbReference type="AlphaFoldDB" id="A0A401Z325"/>
<dbReference type="Proteomes" id="UP000286931">
    <property type="component" value="Unassembled WGS sequence"/>
</dbReference>
<organism evidence="1 2">
    <name type="scientific">Embleya hyalina</name>
    <dbReference type="NCBI Taxonomy" id="516124"/>
    <lineage>
        <taxon>Bacteria</taxon>
        <taxon>Bacillati</taxon>
        <taxon>Actinomycetota</taxon>
        <taxon>Actinomycetes</taxon>
        <taxon>Kitasatosporales</taxon>
        <taxon>Streptomycetaceae</taxon>
        <taxon>Embleya</taxon>
    </lineage>
</organism>
<reference evidence="1 2" key="1">
    <citation type="submission" date="2018-12" db="EMBL/GenBank/DDBJ databases">
        <title>Draft genome sequence of Embleya hyalina NBRC 13850T.</title>
        <authorList>
            <person name="Komaki H."/>
            <person name="Hosoyama A."/>
            <person name="Kimura A."/>
            <person name="Ichikawa N."/>
            <person name="Tamura T."/>
        </authorList>
    </citation>
    <scope>NUCLEOTIDE SEQUENCE [LARGE SCALE GENOMIC DNA]</scope>
    <source>
        <strain evidence="1 2">NBRC 13850</strain>
    </source>
</reference>
<name>A0A401Z325_9ACTN</name>